<dbReference type="InterPro" id="IPR036408">
    <property type="entry name" value="PSI_PsaA/B_sf"/>
</dbReference>
<dbReference type="AlphaFoldDB" id="A0A9Q1KNC6"/>
<dbReference type="Proteomes" id="UP001153076">
    <property type="component" value="Unassembled WGS sequence"/>
</dbReference>
<name>A0A9Q1KNC6_9CARY</name>
<accession>A0A9Q1KNC6</accession>
<dbReference type="GO" id="GO:0009535">
    <property type="term" value="C:chloroplast thylakoid membrane"/>
    <property type="evidence" value="ECO:0007669"/>
    <property type="project" value="TreeGrafter"/>
</dbReference>
<dbReference type="InterPro" id="IPR001280">
    <property type="entry name" value="PSI_PsaA/B"/>
</dbReference>
<comment type="caution">
    <text evidence="1">The sequence shown here is derived from an EMBL/GenBank/DDBJ whole genome shotgun (WGS) entry which is preliminary data.</text>
</comment>
<dbReference type="GO" id="GO:0015979">
    <property type="term" value="P:photosynthesis"/>
    <property type="evidence" value="ECO:0007669"/>
    <property type="project" value="InterPro"/>
</dbReference>
<organism evidence="1 2">
    <name type="scientific">Carnegiea gigantea</name>
    <dbReference type="NCBI Taxonomy" id="171969"/>
    <lineage>
        <taxon>Eukaryota</taxon>
        <taxon>Viridiplantae</taxon>
        <taxon>Streptophyta</taxon>
        <taxon>Embryophyta</taxon>
        <taxon>Tracheophyta</taxon>
        <taxon>Spermatophyta</taxon>
        <taxon>Magnoliopsida</taxon>
        <taxon>eudicotyledons</taxon>
        <taxon>Gunneridae</taxon>
        <taxon>Pentapetalae</taxon>
        <taxon>Caryophyllales</taxon>
        <taxon>Cactineae</taxon>
        <taxon>Cactaceae</taxon>
        <taxon>Cactoideae</taxon>
        <taxon>Echinocereeae</taxon>
        <taxon>Carnegiea</taxon>
    </lineage>
</organism>
<gene>
    <name evidence="1" type="ORF">Cgig2_001292</name>
</gene>
<evidence type="ECO:0000313" key="1">
    <source>
        <dbReference type="EMBL" id="KAJ8445974.1"/>
    </source>
</evidence>
<reference evidence="1" key="1">
    <citation type="submission" date="2022-04" db="EMBL/GenBank/DDBJ databases">
        <title>Carnegiea gigantea Genome sequencing and assembly v2.</title>
        <authorList>
            <person name="Copetti D."/>
            <person name="Sanderson M.J."/>
            <person name="Burquez A."/>
            <person name="Wojciechowski M.F."/>
        </authorList>
    </citation>
    <scope>NUCLEOTIDE SEQUENCE</scope>
    <source>
        <strain evidence="1">SGP5-SGP5p</strain>
        <tissue evidence="1">Aerial part</tissue>
    </source>
</reference>
<dbReference type="EMBL" id="JAKOGI010000066">
    <property type="protein sequence ID" value="KAJ8445974.1"/>
    <property type="molecule type" value="Genomic_DNA"/>
</dbReference>
<dbReference type="PANTHER" id="PTHR30128">
    <property type="entry name" value="OUTER MEMBRANE PROTEIN, OMPA-RELATED"/>
    <property type="match status" value="1"/>
</dbReference>
<sequence length="226" mass="25322">MSLILVFICGGIPSVYTLMKIFIVKLFLYYFFVYPLTGVGNTHNQNGINSFCGSKMPSLILVIACQDYLDSLAWTGHEVHIAIPGSWGEYVLWKNFLDVLPHSQGLSPLFTGFHTLDLYVHKNVTLAFGTPEKAIFIKPIFAQWIQSAHGQTSYGFDVLLSSAKGLKFNVGRSIRLLSWLNGINENSNSFFLTKGLKTFGFIMLLLMEKTSTADPLSTKYNILFLD</sequence>
<proteinExistence type="predicted"/>
<dbReference type="Gene3D" id="1.20.1130.10">
    <property type="entry name" value="Photosystem I PsaA/PsaB"/>
    <property type="match status" value="2"/>
</dbReference>
<dbReference type="SUPFAM" id="SSF81558">
    <property type="entry name" value="Photosystem I subunits PsaA/PsaB"/>
    <property type="match status" value="2"/>
</dbReference>
<dbReference type="OrthoDB" id="349at2759"/>
<protein>
    <submittedName>
        <fullName evidence="1">Uncharacterized protein</fullName>
    </submittedName>
</protein>
<evidence type="ECO:0000313" key="2">
    <source>
        <dbReference type="Proteomes" id="UP001153076"/>
    </source>
</evidence>
<keyword evidence="2" id="KW-1185">Reference proteome</keyword>
<dbReference type="Pfam" id="PF00223">
    <property type="entry name" value="PsaA_PsaB"/>
    <property type="match status" value="1"/>
</dbReference>
<dbReference type="PANTHER" id="PTHR30128:SF19">
    <property type="entry name" value="PHOTOSYSTEM I P700 CHLOROPHYLL A APOPROTEIN A1-RELATED"/>
    <property type="match status" value="1"/>
</dbReference>